<feature type="region of interest" description="Disordered" evidence="1">
    <location>
        <begin position="159"/>
        <end position="178"/>
    </location>
</feature>
<keyword evidence="2" id="KW-1133">Transmembrane helix</keyword>
<evidence type="ECO:0000256" key="2">
    <source>
        <dbReference type="SAM" id="Phobius"/>
    </source>
</evidence>
<proteinExistence type="predicted"/>
<gene>
    <name evidence="4" type="primary">mlaD</name>
    <name evidence="4" type="ORF">KO353_05775</name>
</gene>
<protein>
    <submittedName>
        <fullName evidence="4">Outer membrane lipid asymmetry maintenance protein MlaD</fullName>
    </submittedName>
</protein>
<dbReference type="GO" id="GO:0005543">
    <property type="term" value="F:phospholipid binding"/>
    <property type="evidence" value="ECO:0007669"/>
    <property type="project" value="TreeGrafter"/>
</dbReference>
<reference evidence="4" key="1">
    <citation type="submission" date="2021-06" db="EMBL/GenBank/DDBJ databases">
        <title>Elioraea tepida, sp. nov., a moderately thermophilic aerobic anoxygenic phototrophic bacterium isolated from an alkaline siliceous hot spring mat community in Yellowstone National Park, WY, USA.</title>
        <authorList>
            <person name="Saini M.K."/>
            <person name="Yoshida S."/>
            <person name="Sebastian A."/>
            <person name="Hirose S."/>
            <person name="Hara E."/>
            <person name="Tamaki H."/>
            <person name="Soulier N.T."/>
            <person name="Albert I."/>
            <person name="Hanada S."/>
            <person name="Bryant D.A."/>
            <person name="Tank M."/>
        </authorList>
    </citation>
    <scope>NUCLEOTIDE SEQUENCE</scope>
    <source>
        <strain evidence="4">MS-P2</strain>
    </source>
</reference>
<dbReference type="NCBIfam" id="TIGR04430">
    <property type="entry name" value="OM_asym_MlaD"/>
    <property type="match status" value="1"/>
</dbReference>
<dbReference type="Pfam" id="PF02470">
    <property type="entry name" value="MlaD"/>
    <property type="match status" value="1"/>
</dbReference>
<organism evidence="4 5">
    <name type="scientific">Elioraea tepida</name>
    <dbReference type="NCBI Taxonomy" id="2843330"/>
    <lineage>
        <taxon>Bacteria</taxon>
        <taxon>Pseudomonadati</taxon>
        <taxon>Pseudomonadota</taxon>
        <taxon>Alphaproteobacteria</taxon>
        <taxon>Acetobacterales</taxon>
        <taxon>Elioraeaceae</taxon>
        <taxon>Elioraea</taxon>
    </lineage>
</organism>
<dbReference type="InterPro" id="IPR030970">
    <property type="entry name" value="ABC_MlaD"/>
</dbReference>
<dbReference type="GO" id="GO:0005548">
    <property type="term" value="F:phospholipid transporter activity"/>
    <property type="evidence" value="ECO:0007669"/>
    <property type="project" value="TreeGrafter"/>
</dbReference>
<dbReference type="PANTHER" id="PTHR33371">
    <property type="entry name" value="INTERMEMBRANE PHOSPHOLIPID TRANSPORT SYSTEM BINDING PROTEIN MLAD-RELATED"/>
    <property type="match status" value="1"/>
</dbReference>
<accession>A0A975U5C6</accession>
<name>A0A975U5C6_9PROT</name>
<keyword evidence="2" id="KW-0472">Membrane</keyword>
<evidence type="ECO:0000256" key="1">
    <source>
        <dbReference type="SAM" id="MobiDB-lite"/>
    </source>
</evidence>
<dbReference type="AlphaFoldDB" id="A0A975U5C6"/>
<keyword evidence="2" id="KW-0812">Transmembrane</keyword>
<feature type="domain" description="Mce/MlaD" evidence="3">
    <location>
        <begin position="36"/>
        <end position="114"/>
    </location>
</feature>
<evidence type="ECO:0000313" key="4">
    <source>
        <dbReference type="EMBL" id="QXM25713.1"/>
    </source>
</evidence>
<dbReference type="PANTHER" id="PTHR33371:SF4">
    <property type="entry name" value="INTERMEMBRANE PHOSPHOLIPID TRANSPORT SYSTEM BINDING PROTEIN MLAD"/>
    <property type="match status" value="1"/>
</dbReference>
<dbReference type="EMBL" id="CP076448">
    <property type="protein sequence ID" value="QXM25713.1"/>
    <property type="molecule type" value="Genomic_DNA"/>
</dbReference>
<sequence length="178" mass="18386">MKSRSIAEIIAGAIVLGVAAVFLFYAVSHSGRSVTQGYTVVAKFDRIDGLAAGADVRLSGVKIGQVVDQRIDPETYLAVVTMRIDPKIRLPVDTSAEITSEGLLGGRYIALVPGGSERMIRDGGTIEATQAAISLEALLGRFIFSVTDLVSALQKQGQGTLGGAGQGGEGQGQARPGG</sequence>
<dbReference type="RefSeq" id="WP_218286765.1">
    <property type="nucleotide sequence ID" value="NZ_CP076448.1"/>
</dbReference>
<evidence type="ECO:0000259" key="3">
    <source>
        <dbReference type="Pfam" id="PF02470"/>
    </source>
</evidence>
<dbReference type="KEGG" id="elio:KO353_05775"/>
<dbReference type="InterPro" id="IPR003399">
    <property type="entry name" value="Mce/MlaD"/>
</dbReference>
<dbReference type="Proteomes" id="UP000694001">
    <property type="component" value="Chromosome"/>
</dbReference>
<dbReference type="InterPro" id="IPR052336">
    <property type="entry name" value="MlaD_Phospholipid_Transporter"/>
</dbReference>
<feature type="transmembrane region" description="Helical" evidence="2">
    <location>
        <begin position="6"/>
        <end position="27"/>
    </location>
</feature>
<evidence type="ECO:0000313" key="5">
    <source>
        <dbReference type="Proteomes" id="UP000694001"/>
    </source>
</evidence>
<keyword evidence="5" id="KW-1185">Reference proteome</keyword>